<comment type="caution">
    <text evidence="2">The sequence shown here is derived from an EMBL/GenBank/DDBJ whole genome shotgun (WGS) entry which is preliminary data.</text>
</comment>
<feature type="transmembrane region" description="Helical" evidence="1">
    <location>
        <begin position="103"/>
        <end position="122"/>
    </location>
</feature>
<feature type="transmembrane region" description="Helical" evidence="1">
    <location>
        <begin position="78"/>
        <end position="97"/>
    </location>
</feature>
<gene>
    <name evidence="2" type="ORF">EV665_10461</name>
</gene>
<dbReference type="Proteomes" id="UP000295351">
    <property type="component" value="Unassembled WGS sequence"/>
</dbReference>
<dbReference type="RefSeq" id="WP_133033792.1">
    <property type="nucleotide sequence ID" value="NZ_BAABEI010000012.1"/>
</dbReference>
<name>A0A4R2CX93_SHIGR</name>
<protein>
    <submittedName>
        <fullName evidence="2">Uncharacterized protein</fullName>
    </submittedName>
</protein>
<evidence type="ECO:0000313" key="3">
    <source>
        <dbReference type="Proteomes" id="UP000295351"/>
    </source>
</evidence>
<sequence length="136" mass="13931">MFATINRNLLKSIMLFDGVFSLAVAAVLFTLPGPVGAIVGPHATPVVLHGFAAFFVVWGVFHVAVGRQVRPSPAAVRIAIAGDAAWLIGSLAVLVFASGGLTFAGMGLIALAAVAVADIMLLKQIGLGRQQRAALA</sequence>
<keyword evidence="1" id="KW-1133">Transmembrane helix</keyword>
<dbReference type="EMBL" id="SLVX01000004">
    <property type="protein sequence ID" value="TCN46388.1"/>
    <property type="molecule type" value="Genomic_DNA"/>
</dbReference>
<proteinExistence type="predicted"/>
<keyword evidence="1" id="KW-0812">Transmembrane</keyword>
<evidence type="ECO:0000256" key="1">
    <source>
        <dbReference type="SAM" id="Phobius"/>
    </source>
</evidence>
<feature type="transmembrane region" description="Helical" evidence="1">
    <location>
        <begin position="47"/>
        <end position="66"/>
    </location>
</feature>
<accession>A0A4R2CX93</accession>
<reference evidence="2 3" key="1">
    <citation type="submission" date="2019-03" db="EMBL/GenBank/DDBJ databases">
        <title>Genomic Encyclopedia of Type Strains, Phase IV (KMG-IV): sequencing the most valuable type-strain genomes for metagenomic binning, comparative biology and taxonomic classification.</title>
        <authorList>
            <person name="Goeker M."/>
        </authorList>
    </citation>
    <scope>NUCLEOTIDE SEQUENCE [LARGE SCALE GENOMIC DNA]</scope>
    <source>
        <strain evidence="2 3">DSM 18401</strain>
    </source>
</reference>
<keyword evidence="3" id="KW-1185">Reference proteome</keyword>
<evidence type="ECO:0000313" key="2">
    <source>
        <dbReference type="EMBL" id="TCN46388.1"/>
    </source>
</evidence>
<keyword evidence="1" id="KW-0472">Membrane</keyword>
<dbReference type="AlphaFoldDB" id="A0A4R2CX93"/>
<organism evidence="2 3">
    <name type="scientific">Shinella granuli</name>
    <dbReference type="NCBI Taxonomy" id="323621"/>
    <lineage>
        <taxon>Bacteria</taxon>
        <taxon>Pseudomonadati</taxon>
        <taxon>Pseudomonadota</taxon>
        <taxon>Alphaproteobacteria</taxon>
        <taxon>Hyphomicrobiales</taxon>
        <taxon>Rhizobiaceae</taxon>
        <taxon>Shinella</taxon>
    </lineage>
</organism>